<evidence type="ECO:0000313" key="3">
    <source>
        <dbReference type="Proteomes" id="UP000054166"/>
    </source>
</evidence>
<evidence type="ECO:0000313" key="2">
    <source>
        <dbReference type="EMBL" id="KIM87446.1"/>
    </source>
</evidence>
<dbReference type="HOGENOM" id="CLU_100697_0_0_1"/>
<reference evidence="3" key="2">
    <citation type="submission" date="2015-01" db="EMBL/GenBank/DDBJ databases">
        <title>Evolutionary Origins and Diversification of the Mycorrhizal Mutualists.</title>
        <authorList>
            <consortium name="DOE Joint Genome Institute"/>
            <consortium name="Mycorrhizal Genomics Consortium"/>
            <person name="Kohler A."/>
            <person name="Kuo A."/>
            <person name="Nagy L.G."/>
            <person name="Floudas D."/>
            <person name="Copeland A."/>
            <person name="Barry K.W."/>
            <person name="Cichocki N."/>
            <person name="Veneault-Fourrey C."/>
            <person name="LaButti K."/>
            <person name="Lindquist E.A."/>
            <person name="Lipzen A."/>
            <person name="Lundell T."/>
            <person name="Morin E."/>
            <person name="Murat C."/>
            <person name="Riley R."/>
            <person name="Ohm R."/>
            <person name="Sun H."/>
            <person name="Tunlid A."/>
            <person name="Henrissat B."/>
            <person name="Grigoriev I.V."/>
            <person name="Hibbett D.S."/>
            <person name="Martin F."/>
        </authorList>
    </citation>
    <scope>NUCLEOTIDE SEQUENCE [LARGE SCALE GENOMIC DNA]</scope>
    <source>
        <strain evidence="3">F 1598</strain>
    </source>
</reference>
<sequence>MAGTKRSSDDASPTTRSAKVAKKNGGTSVPSKGKGAKKGAKTNIATSAFMAKALPISANFTNTPPSVADDESVPAASADPGFIGGVKCLPSQFSTGSYGWKGNRRVSIEVRNEAGEMEKVSVQVTINATVVGSKNAPEEAAHEKPEEKVDEEKAEGEKGGEEKAAEEVVVEEKAE</sequence>
<dbReference type="Proteomes" id="UP000054166">
    <property type="component" value="Unassembled WGS sequence"/>
</dbReference>
<evidence type="ECO:0000256" key="1">
    <source>
        <dbReference type="SAM" id="MobiDB-lite"/>
    </source>
</evidence>
<protein>
    <submittedName>
        <fullName evidence="2">Uncharacterized protein</fullName>
    </submittedName>
</protein>
<dbReference type="STRING" id="765440.A0A0C3G9Z7"/>
<dbReference type="InParanoid" id="A0A0C3G9Z7"/>
<proteinExistence type="predicted"/>
<dbReference type="OrthoDB" id="2497589at2759"/>
<name>A0A0C3G9Z7_PILCF</name>
<reference evidence="2 3" key="1">
    <citation type="submission" date="2014-04" db="EMBL/GenBank/DDBJ databases">
        <authorList>
            <consortium name="DOE Joint Genome Institute"/>
            <person name="Kuo A."/>
            <person name="Tarkka M."/>
            <person name="Buscot F."/>
            <person name="Kohler A."/>
            <person name="Nagy L.G."/>
            <person name="Floudas D."/>
            <person name="Copeland A."/>
            <person name="Barry K.W."/>
            <person name="Cichocki N."/>
            <person name="Veneault-Fourrey C."/>
            <person name="LaButti K."/>
            <person name="Lindquist E.A."/>
            <person name="Lipzen A."/>
            <person name="Lundell T."/>
            <person name="Morin E."/>
            <person name="Murat C."/>
            <person name="Sun H."/>
            <person name="Tunlid A."/>
            <person name="Henrissat B."/>
            <person name="Grigoriev I.V."/>
            <person name="Hibbett D.S."/>
            <person name="Martin F."/>
            <person name="Nordberg H.P."/>
            <person name="Cantor M.N."/>
            <person name="Hua S.X."/>
        </authorList>
    </citation>
    <scope>NUCLEOTIDE SEQUENCE [LARGE SCALE GENOMIC DNA]</scope>
    <source>
        <strain evidence="2 3">F 1598</strain>
    </source>
</reference>
<organism evidence="2 3">
    <name type="scientific">Piloderma croceum (strain F 1598)</name>
    <dbReference type="NCBI Taxonomy" id="765440"/>
    <lineage>
        <taxon>Eukaryota</taxon>
        <taxon>Fungi</taxon>
        <taxon>Dikarya</taxon>
        <taxon>Basidiomycota</taxon>
        <taxon>Agaricomycotina</taxon>
        <taxon>Agaricomycetes</taxon>
        <taxon>Agaricomycetidae</taxon>
        <taxon>Atheliales</taxon>
        <taxon>Atheliaceae</taxon>
        <taxon>Piloderma</taxon>
    </lineage>
</organism>
<gene>
    <name evidence="2" type="ORF">PILCRDRAFT_814969</name>
</gene>
<feature type="region of interest" description="Disordered" evidence="1">
    <location>
        <begin position="131"/>
        <end position="175"/>
    </location>
</feature>
<dbReference type="AlphaFoldDB" id="A0A0C3G9Z7"/>
<accession>A0A0C3G9Z7</accession>
<feature type="compositionally biased region" description="Basic and acidic residues" evidence="1">
    <location>
        <begin position="136"/>
        <end position="175"/>
    </location>
</feature>
<feature type="region of interest" description="Disordered" evidence="1">
    <location>
        <begin position="1"/>
        <end position="41"/>
    </location>
</feature>
<dbReference type="EMBL" id="KN832979">
    <property type="protein sequence ID" value="KIM87446.1"/>
    <property type="molecule type" value="Genomic_DNA"/>
</dbReference>
<keyword evidence="3" id="KW-1185">Reference proteome</keyword>